<dbReference type="EMBL" id="FNGE01000019">
    <property type="protein sequence ID" value="SDL70614.1"/>
    <property type="molecule type" value="Genomic_DNA"/>
</dbReference>
<feature type="active site" description="Nucleophile" evidence="9">
    <location>
        <position position="196"/>
    </location>
</feature>
<dbReference type="Gene3D" id="2.40.440.10">
    <property type="entry name" value="L,D-transpeptidase catalytic domain-like"/>
    <property type="match status" value="1"/>
</dbReference>
<dbReference type="UniPathway" id="UPA00219"/>
<feature type="region of interest" description="Disordered" evidence="10">
    <location>
        <begin position="134"/>
        <end position="161"/>
    </location>
</feature>
<evidence type="ECO:0000313" key="12">
    <source>
        <dbReference type="EMBL" id="SDL70614.1"/>
    </source>
</evidence>
<keyword evidence="4" id="KW-0808">Transferase</keyword>
<dbReference type="InterPro" id="IPR038063">
    <property type="entry name" value="Transpep_catalytic_dom"/>
</dbReference>
<dbReference type="InterPro" id="IPR050979">
    <property type="entry name" value="LD-transpeptidase"/>
</dbReference>
<name>A0A1G9M918_9RHOB</name>
<evidence type="ECO:0000259" key="11">
    <source>
        <dbReference type="PROSITE" id="PS52029"/>
    </source>
</evidence>
<evidence type="ECO:0000256" key="9">
    <source>
        <dbReference type="PROSITE-ProRule" id="PRU01373"/>
    </source>
</evidence>
<dbReference type="InterPro" id="IPR005490">
    <property type="entry name" value="LD_TPept_cat_dom"/>
</dbReference>
<keyword evidence="7 9" id="KW-0573">Peptidoglycan synthesis</keyword>
<feature type="active site" description="Proton donor/acceptor" evidence="9">
    <location>
        <position position="180"/>
    </location>
</feature>
<comment type="pathway">
    <text evidence="1 9">Cell wall biogenesis; peptidoglycan biosynthesis.</text>
</comment>
<dbReference type="GO" id="GO:0071555">
    <property type="term" value="P:cell wall organization"/>
    <property type="evidence" value="ECO:0007669"/>
    <property type="project" value="UniProtKB-UniRule"/>
</dbReference>
<keyword evidence="13" id="KW-1185">Reference proteome</keyword>
<accession>A0A1G9M918</accession>
<dbReference type="PANTHER" id="PTHR30582">
    <property type="entry name" value="L,D-TRANSPEPTIDASE"/>
    <property type="match status" value="1"/>
</dbReference>
<dbReference type="Pfam" id="PF03734">
    <property type="entry name" value="YkuD"/>
    <property type="match status" value="1"/>
</dbReference>
<protein>
    <submittedName>
        <fullName evidence="12">L,D-transpeptidase catalytic domain</fullName>
    </submittedName>
</protein>
<reference evidence="13" key="1">
    <citation type="submission" date="2016-10" db="EMBL/GenBank/DDBJ databases">
        <authorList>
            <person name="Varghese N."/>
            <person name="Submissions S."/>
        </authorList>
    </citation>
    <scope>NUCLEOTIDE SEQUENCE [LARGE SCALE GENOMIC DNA]</scope>
    <source>
        <strain evidence="13">CGMCC 1.7655</strain>
    </source>
</reference>
<dbReference type="GO" id="GO:0018104">
    <property type="term" value="P:peptidoglycan-protein cross-linking"/>
    <property type="evidence" value="ECO:0007669"/>
    <property type="project" value="TreeGrafter"/>
</dbReference>
<dbReference type="PROSITE" id="PS52029">
    <property type="entry name" value="LD_TPASE"/>
    <property type="match status" value="1"/>
</dbReference>
<dbReference type="SUPFAM" id="SSF141523">
    <property type="entry name" value="L,D-transpeptidase catalytic domain-like"/>
    <property type="match status" value="1"/>
</dbReference>
<dbReference type="GO" id="GO:0016757">
    <property type="term" value="F:glycosyltransferase activity"/>
    <property type="evidence" value="ECO:0007669"/>
    <property type="project" value="UniProtKB-KW"/>
</dbReference>
<dbReference type="Proteomes" id="UP000199555">
    <property type="component" value="Unassembled WGS sequence"/>
</dbReference>
<dbReference type="RefSeq" id="WP_090757134.1">
    <property type="nucleotide sequence ID" value="NZ_FNGE01000019.1"/>
</dbReference>
<dbReference type="AlphaFoldDB" id="A0A1G9M918"/>
<proteinExistence type="inferred from homology"/>
<dbReference type="CDD" id="cd16913">
    <property type="entry name" value="YkuD_like"/>
    <property type="match status" value="1"/>
</dbReference>
<evidence type="ECO:0000256" key="3">
    <source>
        <dbReference type="ARBA" id="ARBA00022676"/>
    </source>
</evidence>
<evidence type="ECO:0000256" key="4">
    <source>
        <dbReference type="ARBA" id="ARBA00022679"/>
    </source>
</evidence>
<evidence type="ECO:0000313" key="13">
    <source>
        <dbReference type="Proteomes" id="UP000199555"/>
    </source>
</evidence>
<keyword evidence="6 9" id="KW-0133">Cell shape</keyword>
<evidence type="ECO:0000256" key="7">
    <source>
        <dbReference type="ARBA" id="ARBA00022984"/>
    </source>
</evidence>
<dbReference type="GO" id="GO:0008360">
    <property type="term" value="P:regulation of cell shape"/>
    <property type="evidence" value="ECO:0007669"/>
    <property type="project" value="UniProtKB-UniRule"/>
</dbReference>
<keyword evidence="5" id="KW-0378">Hydrolase</keyword>
<comment type="similarity">
    <text evidence="2">Belongs to the YkuD family.</text>
</comment>
<evidence type="ECO:0000256" key="2">
    <source>
        <dbReference type="ARBA" id="ARBA00005992"/>
    </source>
</evidence>
<gene>
    <name evidence="12" type="ORF">SAMN04487971_11914</name>
</gene>
<keyword evidence="3" id="KW-0328">Glycosyltransferase</keyword>
<evidence type="ECO:0000256" key="5">
    <source>
        <dbReference type="ARBA" id="ARBA00022801"/>
    </source>
</evidence>
<dbReference type="GO" id="GO:0005576">
    <property type="term" value="C:extracellular region"/>
    <property type="evidence" value="ECO:0007669"/>
    <property type="project" value="TreeGrafter"/>
</dbReference>
<sequence length="220" mass="24304">MKKHGLADLGLSRRSFVVGILGAGYAVAGANAQQIDPSTGLPVYGNTEQGRAPDVGVYQIDPNADNRRNISSFRSRHWSDFFSNIGVGVVLADISSKALHYWNADETIHRIYPCSIPVSEDLTKRGLTEIVRKAKNPPWTPTPDMRRRNPDLPQRVEGGDPENPLGPYGLYLSWPAYLIHGTHDTRKIGRRSSNGCYGLFNEHITELYGMAKVGTQVAVF</sequence>
<evidence type="ECO:0000256" key="10">
    <source>
        <dbReference type="SAM" id="MobiDB-lite"/>
    </source>
</evidence>
<keyword evidence="8 9" id="KW-0961">Cell wall biogenesis/degradation</keyword>
<dbReference type="STRING" id="525640.SAMN04487971_11914"/>
<dbReference type="GO" id="GO:0071972">
    <property type="term" value="F:peptidoglycan L,D-transpeptidase activity"/>
    <property type="evidence" value="ECO:0007669"/>
    <property type="project" value="TreeGrafter"/>
</dbReference>
<evidence type="ECO:0000256" key="1">
    <source>
        <dbReference type="ARBA" id="ARBA00004752"/>
    </source>
</evidence>
<dbReference type="OrthoDB" id="9795305at2"/>
<feature type="domain" description="L,D-TPase catalytic" evidence="11">
    <location>
        <begin position="88"/>
        <end position="220"/>
    </location>
</feature>
<dbReference type="PANTHER" id="PTHR30582:SF24">
    <property type="entry name" value="L,D-TRANSPEPTIDASE ERFK_SRFK-RELATED"/>
    <property type="match status" value="1"/>
</dbReference>
<organism evidence="12 13">
    <name type="scientific">Paracoccus chinensis</name>
    <dbReference type="NCBI Taxonomy" id="525640"/>
    <lineage>
        <taxon>Bacteria</taxon>
        <taxon>Pseudomonadati</taxon>
        <taxon>Pseudomonadota</taxon>
        <taxon>Alphaproteobacteria</taxon>
        <taxon>Rhodobacterales</taxon>
        <taxon>Paracoccaceae</taxon>
        <taxon>Paracoccus</taxon>
    </lineage>
</organism>
<evidence type="ECO:0000256" key="6">
    <source>
        <dbReference type="ARBA" id="ARBA00022960"/>
    </source>
</evidence>
<evidence type="ECO:0000256" key="8">
    <source>
        <dbReference type="ARBA" id="ARBA00023316"/>
    </source>
</evidence>